<dbReference type="EMBL" id="CABIJS010000611">
    <property type="protein sequence ID" value="VUZ54276.1"/>
    <property type="molecule type" value="Genomic_DNA"/>
</dbReference>
<evidence type="ECO:0000259" key="5">
    <source>
        <dbReference type="Pfam" id="PF12012"/>
    </source>
</evidence>
<feature type="compositionally biased region" description="Polar residues" evidence="4">
    <location>
        <begin position="406"/>
        <end position="426"/>
    </location>
</feature>
<keyword evidence="1" id="KW-1017">Isopeptide bond</keyword>
<feature type="compositionally biased region" description="Basic and acidic residues" evidence="4">
    <location>
        <begin position="381"/>
        <end position="404"/>
    </location>
</feature>
<keyword evidence="3" id="KW-0832">Ubl conjugation</keyword>
<feature type="compositionally biased region" description="Acidic residues" evidence="4">
    <location>
        <begin position="275"/>
        <end position="287"/>
    </location>
</feature>
<sequence>MSVFSQNMTAIDPESCQLVEVPIDANGAIVVQDPSGLIASGQVQSVLDPRVSQGGQRGSRTPARKPLVPAQGLQMIQSAQLIPQSAVIAPTASGLLSLGTRYTPSSGIPLTTGQGGGMITSQGNIFSSGSAIVTNAGSGIDRDGGYRFATVGGASNRGRPRGRRPLRGQFPVVPIDMVRQLGIEQQVILQPAAPVAMKNKAVLCRPLSVSRKTQAGINCRDVECQFSADEEALASKPDEDIEEDEMMVVEEQSLPPSSVPITKKDDMEDDTDLIGDVEDEEGLSDSEMEQKKKKLAPSKCIEMGANTEALPTSHLGTQTDSEVKKPAPPGETKTEIKYVPIPIPVPIYVPVPVFTYARPVPFVLPFPLPCGIPLPLLLPGDKEASDKSPPVKDDEQKEKEKANELETASKSLVVSQGEGETTNITASKPHPQKRSTKEMSNPSSTFEQAHPSKRSRRGLETASQLSASTPIASATRRIPISDANYHLKFSYGINAWRHWITQNAQPKALADVVEIPDEELNTALSRFVREVRKPNNETYVADSIFYLCLGIQEFLNEHGRTVNIFAEKFGTFTMALDTILADFRPRISPEGMLICRIEEEHMWEAKQLGDHNPHVLLFTLLYFITKHMWLRTGDQHAQLCFSNFKLKRENAESECVLFVPGGGSESYRMFATAEPSTRCPVQLFRAYLKKCPQALTSGSGPFYLVPQHSESSTSTWYSENAMPAAQLQIMLNRIKMVKEIQEAFMDSPSD</sequence>
<dbReference type="Pfam" id="PF25561">
    <property type="entry name" value="QRICH1"/>
    <property type="match status" value="1"/>
</dbReference>
<evidence type="ECO:0000256" key="3">
    <source>
        <dbReference type="ARBA" id="ARBA00022843"/>
    </source>
</evidence>
<evidence type="ECO:0000256" key="2">
    <source>
        <dbReference type="ARBA" id="ARBA00022553"/>
    </source>
</evidence>
<keyword evidence="8" id="KW-1185">Reference proteome</keyword>
<proteinExistence type="predicted"/>
<feature type="domain" description="QRICH1-like" evidence="6">
    <location>
        <begin position="486"/>
        <end position="583"/>
    </location>
</feature>
<dbReference type="PANTHER" id="PTHR45736">
    <property type="entry name" value="ZINC FINGER MYM-TYPE PROTEIN"/>
    <property type="match status" value="1"/>
</dbReference>
<feature type="region of interest" description="Disordered" evidence="4">
    <location>
        <begin position="275"/>
        <end position="334"/>
    </location>
</feature>
<dbReference type="Pfam" id="PF12012">
    <property type="entry name" value="DUF3504"/>
    <property type="match status" value="1"/>
</dbReference>
<evidence type="ECO:0000259" key="6">
    <source>
        <dbReference type="Pfam" id="PF25561"/>
    </source>
</evidence>
<name>A0A564Z4C2_HYMDI</name>
<protein>
    <submittedName>
        <fullName evidence="7">Uncharacterized protein</fullName>
    </submittedName>
</protein>
<feature type="domain" description="ZMYM2-like/QRICH1 C-terminal" evidence="5">
    <location>
        <begin position="594"/>
        <end position="735"/>
    </location>
</feature>
<evidence type="ECO:0000256" key="1">
    <source>
        <dbReference type="ARBA" id="ARBA00022499"/>
    </source>
</evidence>
<dbReference type="AlphaFoldDB" id="A0A564Z4C2"/>
<evidence type="ECO:0000313" key="8">
    <source>
        <dbReference type="Proteomes" id="UP000321570"/>
    </source>
</evidence>
<keyword evidence="2" id="KW-0597">Phosphoprotein</keyword>
<dbReference type="PANTHER" id="PTHR45736:SF1">
    <property type="entry name" value="WITHOUT CHILDREN, ISOFORM B"/>
    <property type="match status" value="1"/>
</dbReference>
<evidence type="ECO:0000313" key="7">
    <source>
        <dbReference type="EMBL" id="VUZ54276.1"/>
    </source>
</evidence>
<dbReference type="Proteomes" id="UP000321570">
    <property type="component" value="Unassembled WGS sequence"/>
</dbReference>
<dbReference type="InterPro" id="IPR057926">
    <property type="entry name" value="QRICH1_dom"/>
</dbReference>
<gene>
    <name evidence="7" type="ORF">WMSIL1_LOCUS12338</name>
</gene>
<reference evidence="7 8" key="1">
    <citation type="submission" date="2019-07" db="EMBL/GenBank/DDBJ databases">
        <authorList>
            <person name="Jastrzebski P J."/>
            <person name="Paukszto L."/>
            <person name="Jastrzebski P J."/>
        </authorList>
    </citation>
    <scope>NUCLEOTIDE SEQUENCE [LARGE SCALE GENOMIC DNA]</scope>
    <source>
        <strain evidence="7 8">WMS-il1</strain>
    </source>
</reference>
<dbReference type="InterPro" id="IPR021893">
    <property type="entry name" value="ZMYM2-like_C"/>
</dbReference>
<dbReference type="InterPro" id="IPR051284">
    <property type="entry name" value="ZnF_MYMT-QRICH1"/>
</dbReference>
<feature type="region of interest" description="Disordered" evidence="4">
    <location>
        <begin position="381"/>
        <end position="470"/>
    </location>
</feature>
<feature type="region of interest" description="Disordered" evidence="4">
    <location>
        <begin position="250"/>
        <end position="269"/>
    </location>
</feature>
<feature type="compositionally biased region" description="Polar residues" evidence="4">
    <location>
        <begin position="438"/>
        <end position="447"/>
    </location>
</feature>
<accession>A0A564Z4C2</accession>
<organism evidence="7 8">
    <name type="scientific">Hymenolepis diminuta</name>
    <name type="common">Rat tapeworm</name>
    <dbReference type="NCBI Taxonomy" id="6216"/>
    <lineage>
        <taxon>Eukaryota</taxon>
        <taxon>Metazoa</taxon>
        <taxon>Spiralia</taxon>
        <taxon>Lophotrochozoa</taxon>
        <taxon>Platyhelminthes</taxon>
        <taxon>Cestoda</taxon>
        <taxon>Eucestoda</taxon>
        <taxon>Cyclophyllidea</taxon>
        <taxon>Hymenolepididae</taxon>
        <taxon>Hymenolepis</taxon>
    </lineage>
</organism>
<evidence type="ECO:0000256" key="4">
    <source>
        <dbReference type="SAM" id="MobiDB-lite"/>
    </source>
</evidence>
<feature type="compositionally biased region" description="Polar residues" evidence="4">
    <location>
        <begin position="461"/>
        <end position="470"/>
    </location>
</feature>